<dbReference type="STRING" id="1802448.A2672_01280"/>
<proteinExistence type="predicted"/>
<dbReference type="PROSITE" id="PS51257">
    <property type="entry name" value="PROKAR_LIPOPROTEIN"/>
    <property type="match status" value="1"/>
</dbReference>
<comment type="caution">
    <text evidence="1">The sequence shown here is derived from an EMBL/GenBank/DDBJ whole genome shotgun (WGS) entry which is preliminary data.</text>
</comment>
<dbReference type="EMBL" id="MHTT01000003">
    <property type="protein sequence ID" value="OHA66415.1"/>
    <property type="molecule type" value="Genomic_DNA"/>
</dbReference>
<sequence length="69" mass="7617">MIYKECSGQSFLLSGCGVTVARVLWGQTQLLVSGGRFSEASLPSVKNRPGFHEVKNIYQFAPYQMCNGE</sequence>
<dbReference type="AlphaFoldDB" id="A0A1G2R0J4"/>
<dbReference type="Proteomes" id="UP000178065">
    <property type="component" value="Unassembled WGS sequence"/>
</dbReference>
<name>A0A1G2R0J4_9BACT</name>
<organism evidence="1 2">
    <name type="scientific">Candidatus Wildermuthbacteria bacterium RIFCSPHIGHO2_01_FULL_49_22b</name>
    <dbReference type="NCBI Taxonomy" id="1802448"/>
    <lineage>
        <taxon>Bacteria</taxon>
        <taxon>Candidatus Wildermuthiibacteriota</taxon>
    </lineage>
</organism>
<evidence type="ECO:0000313" key="1">
    <source>
        <dbReference type="EMBL" id="OHA66415.1"/>
    </source>
</evidence>
<accession>A0A1G2R0J4</accession>
<reference evidence="1 2" key="1">
    <citation type="journal article" date="2016" name="Nat. Commun.">
        <title>Thousands of microbial genomes shed light on interconnected biogeochemical processes in an aquifer system.</title>
        <authorList>
            <person name="Anantharaman K."/>
            <person name="Brown C.T."/>
            <person name="Hug L.A."/>
            <person name="Sharon I."/>
            <person name="Castelle C.J."/>
            <person name="Probst A.J."/>
            <person name="Thomas B.C."/>
            <person name="Singh A."/>
            <person name="Wilkins M.J."/>
            <person name="Karaoz U."/>
            <person name="Brodie E.L."/>
            <person name="Williams K.H."/>
            <person name="Hubbard S.S."/>
            <person name="Banfield J.F."/>
        </authorList>
    </citation>
    <scope>NUCLEOTIDE SEQUENCE [LARGE SCALE GENOMIC DNA]</scope>
</reference>
<protein>
    <submittedName>
        <fullName evidence="1">Uncharacterized protein</fullName>
    </submittedName>
</protein>
<gene>
    <name evidence="1" type="ORF">A2672_01280</name>
</gene>
<evidence type="ECO:0000313" key="2">
    <source>
        <dbReference type="Proteomes" id="UP000178065"/>
    </source>
</evidence>